<evidence type="ECO:0000256" key="6">
    <source>
        <dbReference type="SAM" id="SignalP"/>
    </source>
</evidence>
<gene>
    <name evidence="8" type="ORF">GCM10009668_39470</name>
</gene>
<dbReference type="SUPFAM" id="SSF64167">
    <property type="entry name" value="SurE-like"/>
    <property type="match status" value="1"/>
</dbReference>
<protein>
    <recommendedName>
        <fullName evidence="3">5'-nucleotidase</fullName>
        <ecNumber evidence="3">3.1.3.5</ecNumber>
    </recommendedName>
</protein>
<dbReference type="InterPro" id="IPR002828">
    <property type="entry name" value="SurE-like_Pase/nucleotidase"/>
</dbReference>
<keyword evidence="4" id="KW-0479">Metal-binding</keyword>
<evidence type="ECO:0000256" key="5">
    <source>
        <dbReference type="ARBA" id="ARBA00022801"/>
    </source>
</evidence>
<dbReference type="EMBL" id="BAAALG010000017">
    <property type="protein sequence ID" value="GAA1113541.1"/>
    <property type="molecule type" value="Genomic_DNA"/>
</dbReference>
<sequence length="398" mass="40678">MPRRTAVGATIAGLALASLAVTGQLTASAEPDAARAGTDRAPLGTEPLDILITNDDGWSAPGINAVYDALVADGHQVTMVAPATNQSGVSARVDFSGTLTATQPDAEDPNIWSVTTSPAGSVLFALDAVLAEKPDLVISGTNVGSNTGFDTNFSGTIGAATVATGMFDIPAIAVSTATGYDAGATGAYAETADLVVDLLDRGLPALDRGQFLNINYPKLSEQLPAPLGVRYAANAQASAAAFTYQQDVEDPTQYKIVGARGTEQPAPGTDTALLGAGWVTFTVLDADRSVDASAVPRVASLVRALNDEAEPPTPATVSALPAAVAKSKPARVSTTGIADGRRLSVRWVPVGAKGGRTVVRTPKVKRNGFALVAPKAGRYLVTVKLGSKRMTEGVVRVG</sequence>
<dbReference type="RefSeq" id="WP_343996635.1">
    <property type="nucleotide sequence ID" value="NZ_BAAALG010000017.1"/>
</dbReference>
<feature type="signal peptide" evidence="6">
    <location>
        <begin position="1"/>
        <end position="29"/>
    </location>
</feature>
<evidence type="ECO:0000313" key="8">
    <source>
        <dbReference type="EMBL" id="GAA1113541.1"/>
    </source>
</evidence>
<comment type="similarity">
    <text evidence="2">Belongs to the SurE nucleotidase family.</text>
</comment>
<comment type="caution">
    <text evidence="8">The sequence shown here is derived from an EMBL/GenBank/DDBJ whole genome shotgun (WGS) entry which is preliminary data.</text>
</comment>
<comment type="catalytic activity">
    <reaction evidence="1">
        <text>a ribonucleoside 5'-phosphate + H2O = a ribonucleoside + phosphate</text>
        <dbReference type="Rhea" id="RHEA:12484"/>
        <dbReference type="ChEBI" id="CHEBI:15377"/>
        <dbReference type="ChEBI" id="CHEBI:18254"/>
        <dbReference type="ChEBI" id="CHEBI:43474"/>
        <dbReference type="ChEBI" id="CHEBI:58043"/>
        <dbReference type="EC" id="3.1.3.5"/>
    </reaction>
</comment>
<feature type="domain" description="Survival protein SurE-like phosphatase/nucleotidase" evidence="7">
    <location>
        <begin position="50"/>
        <end position="222"/>
    </location>
</feature>
<reference evidence="9" key="1">
    <citation type="journal article" date="2019" name="Int. J. Syst. Evol. Microbiol.">
        <title>The Global Catalogue of Microorganisms (GCM) 10K type strain sequencing project: providing services to taxonomists for standard genome sequencing and annotation.</title>
        <authorList>
            <consortium name="The Broad Institute Genomics Platform"/>
            <consortium name="The Broad Institute Genome Sequencing Center for Infectious Disease"/>
            <person name="Wu L."/>
            <person name="Ma J."/>
        </authorList>
    </citation>
    <scope>NUCLEOTIDE SEQUENCE [LARGE SCALE GENOMIC DNA]</scope>
    <source>
        <strain evidence="9">JCM 13008</strain>
    </source>
</reference>
<name>A0ABP4ER05_9ACTN</name>
<proteinExistence type="inferred from homology"/>
<dbReference type="Pfam" id="PF01975">
    <property type="entry name" value="SurE"/>
    <property type="match status" value="1"/>
</dbReference>
<dbReference type="Gene3D" id="3.40.1210.10">
    <property type="entry name" value="Survival protein SurE-like phosphatase/nucleotidase"/>
    <property type="match status" value="1"/>
</dbReference>
<keyword evidence="6" id="KW-0732">Signal</keyword>
<dbReference type="Proteomes" id="UP001501581">
    <property type="component" value="Unassembled WGS sequence"/>
</dbReference>
<evidence type="ECO:0000259" key="7">
    <source>
        <dbReference type="Pfam" id="PF01975"/>
    </source>
</evidence>
<evidence type="ECO:0000256" key="2">
    <source>
        <dbReference type="ARBA" id="ARBA00011062"/>
    </source>
</evidence>
<dbReference type="EC" id="3.1.3.5" evidence="3"/>
<organism evidence="8 9">
    <name type="scientific">Nocardioides dubius</name>
    <dbReference type="NCBI Taxonomy" id="317019"/>
    <lineage>
        <taxon>Bacteria</taxon>
        <taxon>Bacillati</taxon>
        <taxon>Actinomycetota</taxon>
        <taxon>Actinomycetes</taxon>
        <taxon>Propionibacteriales</taxon>
        <taxon>Nocardioidaceae</taxon>
        <taxon>Nocardioides</taxon>
    </lineage>
</organism>
<accession>A0ABP4ER05</accession>
<evidence type="ECO:0000256" key="1">
    <source>
        <dbReference type="ARBA" id="ARBA00000815"/>
    </source>
</evidence>
<evidence type="ECO:0000256" key="3">
    <source>
        <dbReference type="ARBA" id="ARBA00012643"/>
    </source>
</evidence>
<keyword evidence="9" id="KW-1185">Reference proteome</keyword>
<dbReference type="InterPro" id="IPR036523">
    <property type="entry name" value="SurE-like_sf"/>
</dbReference>
<evidence type="ECO:0000313" key="9">
    <source>
        <dbReference type="Proteomes" id="UP001501581"/>
    </source>
</evidence>
<dbReference type="NCBIfam" id="TIGR00087">
    <property type="entry name" value="surE"/>
    <property type="match status" value="1"/>
</dbReference>
<feature type="chain" id="PRO_5046181954" description="5'-nucleotidase" evidence="6">
    <location>
        <begin position="30"/>
        <end position="398"/>
    </location>
</feature>
<evidence type="ECO:0000256" key="4">
    <source>
        <dbReference type="ARBA" id="ARBA00022723"/>
    </source>
</evidence>
<dbReference type="PANTHER" id="PTHR30457">
    <property type="entry name" value="5'-NUCLEOTIDASE SURE"/>
    <property type="match status" value="1"/>
</dbReference>
<dbReference type="InterPro" id="IPR030048">
    <property type="entry name" value="SurE"/>
</dbReference>
<keyword evidence="5" id="KW-0378">Hydrolase</keyword>
<dbReference type="PANTHER" id="PTHR30457:SF0">
    <property type="entry name" value="PHOSPHATASE, PUTATIVE (AFU_ORTHOLOGUE AFUA_4G01070)-RELATED"/>
    <property type="match status" value="1"/>
</dbReference>